<protein>
    <submittedName>
        <fullName evidence="2">DUF5107 domain-containing protein</fullName>
    </submittedName>
</protein>
<name>A0A6I3M941_9MICO</name>
<dbReference type="InterPro" id="IPR033396">
    <property type="entry name" value="DUF5107"/>
</dbReference>
<feature type="domain" description="DUF5107" evidence="1">
    <location>
        <begin position="62"/>
        <end position="373"/>
    </location>
</feature>
<dbReference type="Pfam" id="PF17128">
    <property type="entry name" value="DUF5107"/>
    <property type="match status" value="1"/>
</dbReference>
<sequence>MSSLHRRIQLPEPPPAERARLEAGDVACWEEPLVIDTYEPSEPDRYPLFLDRRVYQGSSGRVYPIPFTDRIEAVSRPRAWRAIHLENRWVRLVLLPELGGRIHIGYDKTRDYDFFYRNNVIKPALVGLAGPWVSGGVEFNWPQHHRPATFLPVETCIERASDAEVVVWHSDLDPLQRMRGTHGIRLRGDSSAIELEASLVNRTDVPQTFLWWANVAARSHQRYQSFFPTDVRYVADHARRAITAFPAADRPYYGVDYPALATDRPGADRIDVASNIPVPTSYMITDTVDDFFGGYDHDAGAGFVHWADRAIAPGKKQWTWGAGAVGQAWDRHLTDGDGPYVELMAGVFTDNQPDFSWLAPGETRRFSQFWYPIQAIGPAVQATLEAALGLEADASSARLGVVTTAAHEVVRVVLRRRGGDDLGEWLAAIAPGEPFIATVELDVALGVVSRDDLEVDVTVGERSLVSWRAHAVIDGEPWVATEPAAPDEIAGTDELALTGLHLVQYRHPTRPAEPYFLEAVRRDPGDSRARLQLARIAFARGELETALEHVETALERLTRRNLNPEHGDAHLLRALVLERLRRREAAADAFGKAGWDGALSLPAALGRARLALAAGDAELSLAFADTACAADPTSAAAIASRVVALRALGREAVASRDLDRARAADPLDPLLAALDGALDAVDPRTLLTMAHEVFRMGDHGRGIALAERAAAAPVTAFGNPAPLAAYALAAFLDAVGRRSDAAAARADAAAADPTLAFPHGLDDLQALEDALDADPEDSRAAGYLGCWLLDAGRTEAALLALDRAIAAGIGDPVVWRNAAVALVNAGGDLADADRRYGEALRRSPGDARLVYERDQLAAIRHVPSIERLAAIEAAGPEVLIRDDLAIAYANLLVDVGRASDALAFLDGRAFQPFEGGEGQVIRVFDRASAAVARGLMTEGDARAAADLLRDGIRIPEHLGEGRHPADPVAERFVLLGDALNAAGDRDAARDAWQRALGGGPLAAAARTPDERDAWVGIACTRLGDETGALAVWGSLEHRADALEAAADRVDYFATSLPELLLFSVDTAERRREQAARLRELAAAGRLEGMRAA</sequence>
<dbReference type="SUPFAM" id="SSF48452">
    <property type="entry name" value="TPR-like"/>
    <property type="match status" value="2"/>
</dbReference>
<organism evidence="2 3">
    <name type="scientific">Agromyces bracchium</name>
    <dbReference type="NCBI Taxonomy" id="88376"/>
    <lineage>
        <taxon>Bacteria</taxon>
        <taxon>Bacillati</taxon>
        <taxon>Actinomycetota</taxon>
        <taxon>Actinomycetes</taxon>
        <taxon>Micrococcales</taxon>
        <taxon>Microbacteriaceae</taxon>
        <taxon>Agromyces</taxon>
    </lineage>
</organism>
<reference evidence="2 3" key="1">
    <citation type="submission" date="2019-11" db="EMBL/GenBank/DDBJ databases">
        <title>Agromyces kandeliae sp. nov., isolated from mangrove soil.</title>
        <authorList>
            <person name="Wang R."/>
        </authorList>
    </citation>
    <scope>NUCLEOTIDE SEQUENCE [LARGE SCALE GENOMIC DNA]</scope>
    <source>
        <strain evidence="2 3">JCM 11433</strain>
    </source>
</reference>
<dbReference type="AlphaFoldDB" id="A0A6I3M941"/>
<evidence type="ECO:0000259" key="1">
    <source>
        <dbReference type="Pfam" id="PF17128"/>
    </source>
</evidence>
<gene>
    <name evidence="2" type="ORF">GJ743_14105</name>
</gene>
<accession>A0A6I3M941</accession>
<keyword evidence="3" id="KW-1185">Reference proteome</keyword>
<proteinExistence type="predicted"/>
<comment type="caution">
    <text evidence="2">The sequence shown here is derived from an EMBL/GenBank/DDBJ whole genome shotgun (WGS) entry which is preliminary data.</text>
</comment>
<evidence type="ECO:0000313" key="2">
    <source>
        <dbReference type="EMBL" id="MTH69501.1"/>
    </source>
</evidence>
<dbReference type="Pfam" id="PF13432">
    <property type="entry name" value="TPR_16"/>
    <property type="match status" value="3"/>
</dbReference>
<dbReference type="InterPro" id="IPR011990">
    <property type="entry name" value="TPR-like_helical_dom_sf"/>
</dbReference>
<evidence type="ECO:0000313" key="3">
    <source>
        <dbReference type="Proteomes" id="UP000433071"/>
    </source>
</evidence>
<dbReference type="Gene3D" id="1.25.40.10">
    <property type="entry name" value="Tetratricopeptide repeat domain"/>
    <property type="match status" value="2"/>
</dbReference>
<dbReference type="RefSeq" id="WP_328289199.1">
    <property type="nucleotide sequence ID" value="NZ_BAAAIB010000002.1"/>
</dbReference>
<dbReference type="Proteomes" id="UP000433071">
    <property type="component" value="Unassembled WGS sequence"/>
</dbReference>
<dbReference type="EMBL" id="WMLB01000033">
    <property type="protein sequence ID" value="MTH69501.1"/>
    <property type="molecule type" value="Genomic_DNA"/>
</dbReference>